<dbReference type="SMART" id="SM00388">
    <property type="entry name" value="HisKA"/>
    <property type="match status" value="1"/>
</dbReference>
<dbReference type="InterPro" id="IPR036890">
    <property type="entry name" value="HATPase_C_sf"/>
</dbReference>
<geneLocation type="plasmid" evidence="16">
    <name>pLEW6932</name>
</geneLocation>
<comment type="subcellular location">
    <subcellularLocation>
        <location evidence="2">Cell membrane</location>
        <topology evidence="2">Multi-pass membrane protein</topology>
    </subcellularLocation>
</comment>
<dbReference type="RefSeq" id="WP_011867744.1">
    <property type="nucleotide sequence ID" value="NC_009130.1"/>
</dbReference>
<keyword evidence="16" id="KW-0614">Plasmid</keyword>
<dbReference type="AlphaFoldDB" id="Q0ZKL3"/>
<evidence type="ECO:0000313" key="16">
    <source>
        <dbReference type="EMBL" id="ABG49261.1"/>
    </source>
</evidence>
<keyword evidence="5" id="KW-0597">Phosphoprotein</keyword>
<evidence type="ECO:0000256" key="2">
    <source>
        <dbReference type="ARBA" id="ARBA00004651"/>
    </source>
</evidence>
<dbReference type="Pfam" id="PF02518">
    <property type="entry name" value="HATPase_c"/>
    <property type="match status" value="1"/>
</dbReference>
<organism evidence="16">
    <name type="scientific">Staphylococcus sp. 693-2</name>
    <dbReference type="NCBI Taxonomy" id="373067"/>
    <lineage>
        <taxon>Bacteria</taxon>
        <taxon>Bacillati</taxon>
        <taxon>Bacillota</taxon>
        <taxon>Bacilli</taxon>
        <taxon>Bacillales</taxon>
        <taxon>Staphylococcaceae</taxon>
        <taxon>Staphylococcus</taxon>
    </lineage>
</organism>
<sequence>MNDKIIFLIMLQFITITGIFMIDIYYQTPAIVRWFLFIVLFFITAILLFKRIHYHTQLKRMNVELERAINGNLNTRLLANHDKFFNELTFSINDLIEQLEKVQIQSIKSQTARKRILSSISHDIRTPLTSIIGYIDALQDDISTSEEEKRKYLEIVSRKSNGLKQLLDELFNMAKIEANEFLLKEELLDFAEVTRESIIEFLPELKKEEIELIVRIPEEDCLIMADHQSLIRIIGNLIKNAVHYGKDGKVLGIELTETTNDFQLLIWDQGSGISNVDIGNVFERMYRSDYSRNNSFGGSGLGLSIAKELVEKNHGRIWVESIPWKKTTFGFSIPKHSNKGI</sequence>
<keyword evidence="11 14" id="KW-1133">Transmembrane helix</keyword>
<dbReference type="InterPro" id="IPR005467">
    <property type="entry name" value="His_kinase_dom"/>
</dbReference>
<evidence type="ECO:0000256" key="8">
    <source>
        <dbReference type="ARBA" id="ARBA00022741"/>
    </source>
</evidence>
<keyword evidence="7 14" id="KW-0812">Transmembrane</keyword>
<dbReference type="PRINTS" id="PR00344">
    <property type="entry name" value="BCTRLSENSOR"/>
</dbReference>
<keyword evidence="13 14" id="KW-0472">Membrane</keyword>
<evidence type="ECO:0000256" key="3">
    <source>
        <dbReference type="ARBA" id="ARBA00012438"/>
    </source>
</evidence>
<evidence type="ECO:0000256" key="10">
    <source>
        <dbReference type="ARBA" id="ARBA00022840"/>
    </source>
</evidence>
<evidence type="ECO:0000256" key="11">
    <source>
        <dbReference type="ARBA" id="ARBA00022989"/>
    </source>
</evidence>
<feature type="transmembrane region" description="Helical" evidence="14">
    <location>
        <begin position="5"/>
        <end position="25"/>
    </location>
</feature>
<keyword evidence="9" id="KW-0418">Kinase</keyword>
<dbReference type="CDD" id="cd00082">
    <property type="entry name" value="HisKA"/>
    <property type="match status" value="1"/>
</dbReference>
<dbReference type="Pfam" id="PF00512">
    <property type="entry name" value="HisKA"/>
    <property type="match status" value="1"/>
</dbReference>
<dbReference type="InterPro" id="IPR050398">
    <property type="entry name" value="HssS/ArlS-like"/>
</dbReference>
<protein>
    <recommendedName>
        <fullName evidence="3">histidine kinase</fullName>
        <ecNumber evidence="3">2.7.13.3</ecNumber>
    </recommendedName>
</protein>
<comment type="catalytic activity">
    <reaction evidence="1">
        <text>ATP + protein L-histidine = ADP + protein N-phospho-L-histidine.</text>
        <dbReference type="EC" id="2.7.13.3"/>
    </reaction>
</comment>
<evidence type="ECO:0000256" key="5">
    <source>
        <dbReference type="ARBA" id="ARBA00022553"/>
    </source>
</evidence>
<keyword evidence="8" id="KW-0547">Nucleotide-binding</keyword>
<dbReference type="InterPro" id="IPR036097">
    <property type="entry name" value="HisK_dim/P_sf"/>
</dbReference>
<evidence type="ECO:0000256" key="6">
    <source>
        <dbReference type="ARBA" id="ARBA00022679"/>
    </source>
</evidence>
<dbReference type="Gene3D" id="1.10.287.130">
    <property type="match status" value="1"/>
</dbReference>
<dbReference type="FunFam" id="1.10.287.130:FF:000001">
    <property type="entry name" value="Two-component sensor histidine kinase"/>
    <property type="match status" value="1"/>
</dbReference>
<name>Q0ZKL3_9STAP</name>
<evidence type="ECO:0000256" key="13">
    <source>
        <dbReference type="ARBA" id="ARBA00023136"/>
    </source>
</evidence>
<keyword evidence="6" id="KW-0808">Transferase</keyword>
<keyword evidence="10" id="KW-0067">ATP-binding</keyword>
<keyword evidence="12" id="KW-0902">Two-component regulatory system</keyword>
<evidence type="ECO:0000256" key="14">
    <source>
        <dbReference type="SAM" id="Phobius"/>
    </source>
</evidence>
<evidence type="ECO:0000256" key="4">
    <source>
        <dbReference type="ARBA" id="ARBA00022475"/>
    </source>
</evidence>
<dbReference type="SMART" id="SM00387">
    <property type="entry name" value="HATPase_c"/>
    <property type="match status" value="1"/>
</dbReference>
<dbReference type="InterPro" id="IPR004358">
    <property type="entry name" value="Sig_transdc_His_kin-like_C"/>
</dbReference>
<dbReference type="FunFam" id="3.30.565.10:FF:000006">
    <property type="entry name" value="Sensor histidine kinase WalK"/>
    <property type="match status" value="1"/>
</dbReference>
<dbReference type="SUPFAM" id="SSF55874">
    <property type="entry name" value="ATPase domain of HSP90 chaperone/DNA topoisomerase II/histidine kinase"/>
    <property type="match status" value="1"/>
</dbReference>
<dbReference type="GO" id="GO:0005524">
    <property type="term" value="F:ATP binding"/>
    <property type="evidence" value="ECO:0007669"/>
    <property type="project" value="UniProtKB-KW"/>
</dbReference>
<evidence type="ECO:0000256" key="1">
    <source>
        <dbReference type="ARBA" id="ARBA00000085"/>
    </source>
</evidence>
<evidence type="ECO:0000256" key="9">
    <source>
        <dbReference type="ARBA" id="ARBA00022777"/>
    </source>
</evidence>
<dbReference type="GO" id="GO:0000155">
    <property type="term" value="F:phosphorelay sensor kinase activity"/>
    <property type="evidence" value="ECO:0007669"/>
    <property type="project" value="InterPro"/>
</dbReference>
<dbReference type="PANTHER" id="PTHR45528:SF8">
    <property type="entry name" value="HISTIDINE KINASE"/>
    <property type="match status" value="1"/>
</dbReference>
<dbReference type="SUPFAM" id="SSF47384">
    <property type="entry name" value="Homodimeric domain of signal transducing histidine kinase"/>
    <property type="match status" value="1"/>
</dbReference>
<evidence type="ECO:0000256" key="7">
    <source>
        <dbReference type="ARBA" id="ARBA00022692"/>
    </source>
</evidence>
<dbReference type="PROSITE" id="PS50109">
    <property type="entry name" value="HIS_KIN"/>
    <property type="match status" value="1"/>
</dbReference>
<dbReference type="EC" id="2.7.13.3" evidence="3"/>
<dbReference type="InterPro" id="IPR003661">
    <property type="entry name" value="HisK_dim/P_dom"/>
</dbReference>
<dbReference type="GO" id="GO:0005886">
    <property type="term" value="C:plasma membrane"/>
    <property type="evidence" value="ECO:0007669"/>
    <property type="project" value="UniProtKB-SubCell"/>
</dbReference>
<feature type="domain" description="Histidine kinase" evidence="15">
    <location>
        <begin position="119"/>
        <end position="337"/>
    </location>
</feature>
<dbReference type="EMBL" id="DQ390456">
    <property type="protein sequence ID" value="ABG49261.1"/>
    <property type="molecule type" value="Genomic_DNA"/>
</dbReference>
<evidence type="ECO:0000259" key="15">
    <source>
        <dbReference type="PROSITE" id="PS50109"/>
    </source>
</evidence>
<proteinExistence type="predicted"/>
<dbReference type="InterPro" id="IPR003594">
    <property type="entry name" value="HATPase_dom"/>
</dbReference>
<accession>Q0ZKL3</accession>
<dbReference type="PANTHER" id="PTHR45528">
    <property type="entry name" value="SENSOR HISTIDINE KINASE CPXA"/>
    <property type="match status" value="1"/>
</dbReference>
<evidence type="ECO:0000256" key="12">
    <source>
        <dbReference type="ARBA" id="ARBA00023012"/>
    </source>
</evidence>
<reference evidence="16" key="1">
    <citation type="journal article" date="2006" name="Appl. Environ. Microbiol.">
        <title>Facile recovery of individual high-molecular-weight, low-copy-number natural plasmids for genomic sequencing.</title>
        <authorList>
            <person name="Williams L.E."/>
            <person name="Detter C."/>
            <person name="Barry K."/>
            <person name="Lapidus A."/>
            <person name="Summers A.O."/>
        </authorList>
    </citation>
    <scope>NUCLEOTIDE SEQUENCE</scope>
    <source>
        <strain evidence="16">693-2</strain>
        <plasmid evidence="16">pLEW6932</plasmid>
    </source>
</reference>
<keyword evidence="4" id="KW-1003">Cell membrane</keyword>
<dbReference type="Gene3D" id="3.30.565.10">
    <property type="entry name" value="Histidine kinase-like ATPase, C-terminal domain"/>
    <property type="match status" value="1"/>
</dbReference>
<feature type="transmembrane region" description="Helical" evidence="14">
    <location>
        <begin position="31"/>
        <end position="49"/>
    </location>
</feature>